<proteinExistence type="predicted"/>
<reference evidence="1" key="1">
    <citation type="journal article" date="2014" name="Front. Microbiol.">
        <title>High frequency of phylogenetically diverse reductive dehalogenase-homologous genes in deep subseafloor sedimentary metagenomes.</title>
        <authorList>
            <person name="Kawai M."/>
            <person name="Futagami T."/>
            <person name="Toyoda A."/>
            <person name="Takaki Y."/>
            <person name="Nishi S."/>
            <person name="Hori S."/>
            <person name="Arai W."/>
            <person name="Tsubouchi T."/>
            <person name="Morono Y."/>
            <person name="Uchiyama I."/>
            <person name="Ito T."/>
            <person name="Fujiyama A."/>
            <person name="Inagaki F."/>
            <person name="Takami H."/>
        </authorList>
    </citation>
    <scope>NUCLEOTIDE SEQUENCE</scope>
    <source>
        <strain evidence="1">Expedition CK06-06</strain>
    </source>
</reference>
<protein>
    <submittedName>
        <fullName evidence="1">Uncharacterized protein</fullName>
    </submittedName>
</protein>
<dbReference type="EMBL" id="BARU01017509">
    <property type="protein sequence ID" value="GAH60652.1"/>
    <property type="molecule type" value="Genomic_DNA"/>
</dbReference>
<sequence length="93" mass="11121">LKIIEKTMFNNEGLVPDKVWINLGYILTDDVDFFSKFLNWISNTPLSDISRNLIFQNFNLNENDYDEFLDLFLQYYDFSDEITPKLNKLLNLE</sequence>
<gene>
    <name evidence="1" type="ORF">S03H2_29034</name>
</gene>
<feature type="non-terminal residue" evidence="1">
    <location>
        <position position="1"/>
    </location>
</feature>
<accession>X1GU03</accession>
<dbReference type="AlphaFoldDB" id="X1GU03"/>
<name>X1GU03_9ZZZZ</name>
<evidence type="ECO:0000313" key="1">
    <source>
        <dbReference type="EMBL" id="GAH60652.1"/>
    </source>
</evidence>
<comment type="caution">
    <text evidence="1">The sequence shown here is derived from an EMBL/GenBank/DDBJ whole genome shotgun (WGS) entry which is preliminary data.</text>
</comment>
<organism evidence="1">
    <name type="scientific">marine sediment metagenome</name>
    <dbReference type="NCBI Taxonomy" id="412755"/>
    <lineage>
        <taxon>unclassified sequences</taxon>
        <taxon>metagenomes</taxon>
        <taxon>ecological metagenomes</taxon>
    </lineage>
</organism>